<evidence type="ECO:0000256" key="2">
    <source>
        <dbReference type="SAM" id="Coils"/>
    </source>
</evidence>
<feature type="compositionally biased region" description="Low complexity" evidence="3">
    <location>
        <begin position="98"/>
        <end position="109"/>
    </location>
</feature>
<feature type="compositionally biased region" description="Polar residues" evidence="3">
    <location>
        <begin position="73"/>
        <end position="97"/>
    </location>
</feature>
<feature type="compositionally biased region" description="Low complexity" evidence="3">
    <location>
        <begin position="1050"/>
        <end position="1065"/>
    </location>
</feature>
<feature type="region of interest" description="Disordered" evidence="3">
    <location>
        <begin position="65"/>
        <end position="157"/>
    </location>
</feature>
<evidence type="ECO:0000313" key="5">
    <source>
        <dbReference type="Proteomes" id="UP000887565"/>
    </source>
</evidence>
<feature type="region of interest" description="Disordered" evidence="3">
    <location>
        <begin position="1040"/>
        <end position="1124"/>
    </location>
</feature>
<dbReference type="InterPro" id="IPR039478">
    <property type="entry name" value="FAM184A/B_N"/>
</dbReference>
<sequence>MISRQLSSFDDRCDKMGDRIFNQTFTYGVRSTKNDDRKLHDNLNSNGNIAQSSASIQSSAVTTTAMQFGPGSGSSKTTAPTPLPLFSTSSVHSQTPTPSSGAGSRSSRSPVRRFRVGIGHQAAQDVGSVSSSGELSPVHFMDKRPNSRENSTTLTNSSATARLHARLNINESHLKQKIQALEDTVAEYERQKFNVMGTFAEYRERVMERERKLEAEYSSKIITLSEDVLVAKKDFEDRMKQFQALQEKFEREKEQALEKLREEHQKEIQSLEGRCSEANLMNLEQKYILEIQRLEEERKSLRIEKEKLGETFESRLRRAQTLYETELNAAKCLYRTELEAFQDHEEALKEELVGRQEEFRDRLEDLQQQFNSSKEELAKWKNDVVELEEKLQQKEAEVAAISQELRQARKETDDAISRMQKTESDLSVSKQKCQEHEEQLLRKSEMLVAIEGAKNNLEVVMQEMQVELKSLKSKVTFLENERQNLESQSQTQAQLNDKQLQTFEKVLDNVHKQSENVKEEYEQKLENERSSFEEREFALKREYMTKLNDLEKQYKEFQMNFDVKLDEEKRKIVEELKLISDQEISDLKVEKSKLQMELESLKEQDQSEAKIIPHICDFHQYHKQELDELKTKLESDLRFKIEEEFKLKANSPENAVPIHQESDNDDTVAELMKTIDNLNSTIETLNEKIEQLETVTMEELTRKLQITLEENEVLVRDLEAAKKELNNFKHFQDAKIEELSKQIEAQQDDQKVINIPKDSKSSKENDDLEMALVRVKDEMIAKDQQMDDFKDQIDLLKAELIKTNKDLMQKTNELEELRNGTQEYIKNRENKHNKKHHVEMDKLKRQHETELLRMMENQKQLVNEKDALMKEIAEAKEVYKKVTGSSENYEKQLNDLKEKLKEKEHEIKKLQDEKQNFEKSVVGPRIKATPSDGAREHTMRSIFSSPIGSIDSLRKRDSICSIGSAKEVQICRRADMSIVNKWHSLVNQVKSNQTTRRDSRSSLPGVPLFSTASYINKFQSGPPTGSSSSTAGIKHNYHAHAHRHMDSQDSCSPSTSRLPSVSSHTSSKHDLDDRSERSNIRSPVPGGTLRPSDSRRSSAKSPSRSPVPSLKSAVGSCKKPAWRL</sequence>
<dbReference type="PANTHER" id="PTHR18870">
    <property type="entry name" value="PROTEIN TAG-278-RELATED"/>
    <property type="match status" value="1"/>
</dbReference>
<dbReference type="WBParaSite" id="nRc.2.0.1.t10512-RA">
    <property type="protein sequence ID" value="nRc.2.0.1.t10512-RA"/>
    <property type="gene ID" value="nRc.2.0.1.g10512"/>
</dbReference>
<feature type="domain" description="Protein FAM184A/B N-terminal" evidence="4">
    <location>
        <begin position="170"/>
        <end position="327"/>
    </location>
</feature>
<feature type="coiled-coil region" evidence="2">
    <location>
        <begin position="779"/>
        <end position="920"/>
    </location>
</feature>
<evidence type="ECO:0000256" key="3">
    <source>
        <dbReference type="SAM" id="MobiDB-lite"/>
    </source>
</evidence>
<name>A0A915I9G8_ROMCU</name>
<evidence type="ECO:0000313" key="6">
    <source>
        <dbReference type="WBParaSite" id="nRc.2.0.1.t10512-RA"/>
    </source>
</evidence>
<evidence type="ECO:0000256" key="1">
    <source>
        <dbReference type="ARBA" id="ARBA00023054"/>
    </source>
</evidence>
<feature type="compositionally biased region" description="Basic and acidic residues" evidence="3">
    <location>
        <begin position="1067"/>
        <end position="1079"/>
    </location>
</feature>
<organism evidence="5 6">
    <name type="scientific">Romanomermis culicivorax</name>
    <name type="common">Nematode worm</name>
    <dbReference type="NCBI Taxonomy" id="13658"/>
    <lineage>
        <taxon>Eukaryota</taxon>
        <taxon>Metazoa</taxon>
        <taxon>Ecdysozoa</taxon>
        <taxon>Nematoda</taxon>
        <taxon>Enoplea</taxon>
        <taxon>Dorylaimia</taxon>
        <taxon>Mermithida</taxon>
        <taxon>Mermithoidea</taxon>
        <taxon>Mermithidae</taxon>
        <taxon>Romanomermis</taxon>
    </lineage>
</organism>
<feature type="coiled-coil region" evidence="2">
    <location>
        <begin position="349"/>
        <end position="643"/>
    </location>
</feature>
<accession>A0A915I9G8</accession>
<evidence type="ECO:0000259" key="4">
    <source>
        <dbReference type="Pfam" id="PF15665"/>
    </source>
</evidence>
<feature type="coiled-coil region" evidence="2">
    <location>
        <begin position="668"/>
        <end position="749"/>
    </location>
</feature>
<dbReference type="AlphaFoldDB" id="A0A915I9G8"/>
<proteinExistence type="predicted"/>
<keyword evidence="5" id="KW-1185">Reference proteome</keyword>
<feature type="coiled-coil region" evidence="2">
    <location>
        <begin position="164"/>
        <end position="191"/>
    </location>
</feature>
<protein>
    <submittedName>
        <fullName evidence="6">Protein FAM184A/B N-terminal domain-containing protein</fullName>
    </submittedName>
</protein>
<keyword evidence="1 2" id="KW-0175">Coiled coil</keyword>
<feature type="compositionally biased region" description="Low complexity" evidence="3">
    <location>
        <begin position="1099"/>
        <end position="1109"/>
    </location>
</feature>
<dbReference type="Proteomes" id="UP000887565">
    <property type="component" value="Unplaced"/>
</dbReference>
<feature type="coiled-coil region" evidence="2">
    <location>
        <begin position="232"/>
        <end position="311"/>
    </location>
</feature>
<dbReference type="Pfam" id="PF15665">
    <property type="entry name" value="FAM184"/>
    <property type="match status" value="1"/>
</dbReference>
<dbReference type="PANTHER" id="PTHR18870:SF9">
    <property type="entry name" value="PROTEIN TAG-278-RELATED"/>
    <property type="match status" value="1"/>
</dbReference>
<reference evidence="6" key="1">
    <citation type="submission" date="2022-11" db="UniProtKB">
        <authorList>
            <consortium name="WormBaseParasite"/>
        </authorList>
    </citation>
    <scope>IDENTIFICATION</scope>
</reference>